<organism evidence="3 4">
    <name type="scientific">Advenella mandrilli</name>
    <dbReference type="NCBI Taxonomy" id="2800330"/>
    <lineage>
        <taxon>Bacteria</taxon>
        <taxon>Pseudomonadati</taxon>
        <taxon>Pseudomonadota</taxon>
        <taxon>Betaproteobacteria</taxon>
        <taxon>Burkholderiales</taxon>
        <taxon>Alcaligenaceae</taxon>
    </lineage>
</organism>
<evidence type="ECO:0000313" key="4">
    <source>
        <dbReference type="Proteomes" id="UP000635316"/>
    </source>
</evidence>
<evidence type="ECO:0000259" key="1">
    <source>
        <dbReference type="Pfam" id="PF08401"/>
    </source>
</evidence>
<dbReference type="InterPro" id="IPR041459">
    <property type="entry name" value="MPTase-PolyVal"/>
</dbReference>
<reference evidence="3 4" key="1">
    <citation type="submission" date="2020-12" db="EMBL/GenBank/DDBJ databases">
        <authorList>
            <person name="Lu T."/>
            <person name="Wang Q."/>
            <person name="Han X."/>
        </authorList>
    </citation>
    <scope>NUCLEOTIDE SEQUENCE [LARGE SCALE GENOMIC DNA]</scope>
    <source>
        <strain evidence="3 4">WQ 585</strain>
    </source>
</reference>
<sequence>MSEVKKIPFHEQLANKIIEQLKQGTAPWQKPWGEAIPSRPYNATTGKEYRGGNSISLMIQPFSDPRWLTFNQANAEGYKIKKGSKGVQLQSLTFHKEQIKRDENGRIVKDEKGQAVKELVKLEKPITRSFTVFNAEQVEGIPALKAPERAWQPLERAEEILNKSGAQINHMAGDRAYYSPVRDHIVLPLREQFPDAEKYYATALHELGHWTGHESRLNRPLMNTFGTQAYAKEELRAEIASMMVGQSLGISHDPGQHVAYVGSWIKGLQEDPFEIVRACQDAEKIHDFLVLEKAQIKEQVQPEKSELEQVKEQFQSLLGSVGSEQAERLKSMEAGMLNVSRFASESVKEQLQVNFYKEQLEPTRATQIELEL</sequence>
<dbReference type="EMBL" id="JAENGP010000015">
    <property type="protein sequence ID" value="MBK1782106.1"/>
    <property type="molecule type" value="Genomic_DNA"/>
</dbReference>
<name>A0ABS1EGG8_9BURK</name>
<comment type="caution">
    <text evidence="3">The sequence shown here is derived from an EMBL/GenBank/DDBJ whole genome shotgun (WGS) entry which is preliminary data.</text>
</comment>
<evidence type="ECO:0000313" key="3">
    <source>
        <dbReference type="EMBL" id="MBK1782106.1"/>
    </source>
</evidence>
<gene>
    <name evidence="3" type="ORF">JHL22_12870</name>
</gene>
<feature type="domain" description="Polyvalent protein metallopeptidase" evidence="2">
    <location>
        <begin position="155"/>
        <end position="280"/>
    </location>
</feature>
<feature type="domain" description="N-terminal" evidence="1">
    <location>
        <begin position="10"/>
        <end position="133"/>
    </location>
</feature>
<evidence type="ECO:0000259" key="2">
    <source>
        <dbReference type="Pfam" id="PF18818"/>
    </source>
</evidence>
<dbReference type="Pfam" id="PF08401">
    <property type="entry name" value="ArdcN"/>
    <property type="match status" value="1"/>
</dbReference>
<proteinExistence type="predicted"/>
<dbReference type="Proteomes" id="UP000635316">
    <property type="component" value="Unassembled WGS sequence"/>
</dbReference>
<accession>A0ABS1EGG8</accession>
<dbReference type="RefSeq" id="WP_200238212.1">
    <property type="nucleotide sequence ID" value="NZ_JAENGP010000015.1"/>
</dbReference>
<dbReference type="InterPro" id="IPR013610">
    <property type="entry name" value="ArdC_N"/>
</dbReference>
<dbReference type="Pfam" id="PF18818">
    <property type="entry name" value="MPTase-PolyVal"/>
    <property type="match status" value="1"/>
</dbReference>
<protein>
    <submittedName>
        <fullName evidence="3">DUF1738 domain-containing protein</fullName>
    </submittedName>
</protein>
<keyword evidence="4" id="KW-1185">Reference proteome</keyword>